<sequence>MALSSFYRSRNIFTLDLKKRLCESLVLSHTNYAVILYGPYLDAVTSNRVQKIQHCCVRFILSLSIREHITPHLHELNSLNMFKRRKLHLACFPHKVLKLGIPLYLREKLSFRADCHNRNTRGIHFMELLKYRKTSFVRCFTYCVVKLYNSSPISSQIS</sequence>
<reference evidence="1 2" key="1">
    <citation type="journal article" date="2021" name="BMC Biol.">
        <title>Horizontally acquired antibacterial genes associated with adaptive radiation of ladybird beetles.</title>
        <authorList>
            <person name="Li H.S."/>
            <person name="Tang X.F."/>
            <person name="Huang Y.H."/>
            <person name="Xu Z.Y."/>
            <person name="Chen M.L."/>
            <person name="Du X.Y."/>
            <person name="Qiu B.Y."/>
            <person name="Chen P.T."/>
            <person name="Zhang W."/>
            <person name="Slipinski A."/>
            <person name="Escalona H.E."/>
            <person name="Waterhouse R.M."/>
            <person name="Zwick A."/>
            <person name="Pang H."/>
        </authorList>
    </citation>
    <scope>NUCLEOTIDE SEQUENCE [LARGE SCALE GENOMIC DNA]</scope>
    <source>
        <strain evidence="1">SYSU2018</strain>
    </source>
</reference>
<gene>
    <name evidence="1" type="ORF">HHI36_008370</name>
</gene>
<evidence type="ECO:0000313" key="2">
    <source>
        <dbReference type="Proteomes" id="UP001516400"/>
    </source>
</evidence>
<proteinExistence type="predicted"/>
<organism evidence="1 2">
    <name type="scientific">Cryptolaemus montrouzieri</name>
    <dbReference type="NCBI Taxonomy" id="559131"/>
    <lineage>
        <taxon>Eukaryota</taxon>
        <taxon>Metazoa</taxon>
        <taxon>Ecdysozoa</taxon>
        <taxon>Arthropoda</taxon>
        <taxon>Hexapoda</taxon>
        <taxon>Insecta</taxon>
        <taxon>Pterygota</taxon>
        <taxon>Neoptera</taxon>
        <taxon>Endopterygota</taxon>
        <taxon>Coleoptera</taxon>
        <taxon>Polyphaga</taxon>
        <taxon>Cucujiformia</taxon>
        <taxon>Coccinelloidea</taxon>
        <taxon>Coccinellidae</taxon>
        <taxon>Scymninae</taxon>
        <taxon>Scymnini</taxon>
        <taxon>Cryptolaemus</taxon>
    </lineage>
</organism>
<name>A0ABD2MSK8_9CUCU</name>
<protein>
    <recommendedName>
        <fullName evidence="3">Maturase K</fullName>
    </recommendedName>
</protein>
<keyword evidence="2" id="KW-1185">Reference proteome</keyword>
<accession>A0ABD2MSK8</accession>
<evidence type="ECO:0008006" key="3">
    <source>
        <dbReference type="Google" id="ProtNLM"/>
    </source>
</evidence>
<dbReference type="EMBL" id="JABFTP020000021">
    <property type="protein sequence ID" value="KAL3269297.1"/>
    <property type="molecule type" value="Genomic_DNA"/>
</dbReference>
<dbReference type="AlphaFoldDB" id="A0ABD2MSK8"/>
<dbReference type="Proteomes" id="UP001516400">
    <property type="component" value="Unassembled WGS sequence"/>
</dbReference>
<evidence type="ECO:0000313" key="1">
    <source>
        <dbReference type="EMBL" id="KAL3269297.1"/>
    </source>
</evidence>
<comment type="caution">
    <text evidence="1">The sequence shown here is derived from an EMBL/GenBank/DDBJ whole genome shotgun (WGS) entry which is preliminary data.</text>
</comment>